<protein>
    <recommendedName>
        <fullName evidence="2">Multiple myeloma tumor-associated protein 2-like N-terminal domain-containing protein</fullName>
    </recommendedName>
</protein>
<feature type="domain" description="Multiple myeloma tumor-associated protein 2-like N-terminal" evidence="2">
    <location>
        <begin position="8"/>
        <end position="69"/>
    </location>
</feature>
<dbReference type="PANTHER" id="PTHR14580">
    <property type="entry name" value="MULTIPLE MYELOMA TUMOR-ASSOCIATED PROTEIN 2 FAMILY MEMBER"/>
    <property type="match status" value="1"/>
</dbReference>
<keyword evidence="4" id="KW-1185">Reference proteome</keyword>
<evidence type="ECO:0000259" key="2">
    <source>
        <dbReference type="Pfam" id="PF10159"/>
    </source>
</evidence>
<feature type="compositionally biased region" description="Basic and acidic residues" evidence="1">
    <location>
        <begin position="444"/>
        <end position="474"/>
    </location>
</feature>
<feature type="compositionally biased region" description="Basic and acidic residues" evidence="1">
    <location>
        <begin position="272"/>
        <end position="283"/>
    </location>
</feature>
<sequence length="488" mass="53787">MSLYNGPIRADKDREFYLGHSVKALAGRWQKGKDVYWYTREKDGQSSSIQDEIKAVKAKEEEAMLEALGLKPKSVKPLAPAALDKNEMAKLLKRGGDEEEEAAGVGSSGALGVPGVDAGDKVAGLGFAKARAALGMSATTPKGGQTGSLVQDMEAGGTLVGVGISSAPPAGAAAAGHASARVGQGALPGPPPLDTAAAMLALVRAGVKLSKEQLRGLSVADQRVVKKFKKEVKKAKKEAKKQKKDKKRTKSSSSEGSSDEGDEGGVPSENLAFKDRGMRRGHGDNVAAHGPYRTTHASRGDADRSYARQDAGQSPRRRHVSCDNERHISNEHDGHVRDKYEKRTQDEGSRGSRDEDNRRMQQSFLRDENRRAREGRGRDSEHVEESRRRSPSPDDHGGRRHADIRVAREVVRHRSRSRSRSASRRETAFRRKRHDSRSPPPPQNRDHLQKRSEEEEDRNDLRHNERVDREDRRQHSGQQSVRLRHDSP</sequence>
<dbReference type="InterPro" id="IPR019315">
    <property type="entry name" value="MMTA2_N"/>
</dbReference>
<evidence type="ECO:0000313" key="3">
    <source>
        <dbReference type="EMBL" id="GAX85883.1"/>
    </source>
</evidence>
<dbReference type="Pfam" id="PF10159">
    <property type="entry name" value="MMtag"/>
    <property type="match status" value="1"/>
</dbReference>
<organism evidence="3 4">
    <name type="scientific">Chlamydomonas eustigma</name>
    <dbReference type="NCBI Taxonomy" id="1157962"/>
    <lineage>
        <taxon>Eukaryota</taxon>
        <taxon>Viridiplantae</taxon>
        <taxon>Chlorophyta</taxon>
        <taxon>core chlorophytes</taxon>
        <taxon>Chlorophyceae</taxon>
        <taxon>CS clade</taxon>
        <taxon>Chlamydomonadales</taxon>
        <taxon>Chlamydomonadaceae</taxon>
        <taxon>Chlamydomonas</taxon>
    </lineage>
</organism>
<dbReference type="PANTHER" id="PTHR14580:SF0">
    <property type="entry name" value="MULTIPLE MYELOMA TUMOR-ASSOCIATED PROTEIN 2"/>
    <property type="match status" value="1"/>
</dbReference>
<feature type="compositionally biased region" description="Basic and acidic residues" evidence="1">
    <location>
        <begin position="298"/>
        <end position="307"/>
    </location>
</feature>
<name>A0A250XS85_9CHLO</name>
<proteinExistence type="predicted"/>
<evidence type="ECO:0000256" key="1">
    <source>
        <dbReference type="SAM" id="MobiDB-lite"/>
    </source>
</evidence>
<dbReference type="InterPro" id="IPR039207">
    <property type="entry name" value="MMTAG2-like"/>
</dbReference>
<feature type="region of interest" description="Disordered" evidence="1">
    <location>
        <begin position="235"/>
        <end position="488"/>
    </location>
</feature>
<gene>
    <name evidence="3" type="ORF">CEUSTIGMA_g13299.t1</name>
</gene>
<feature type="compositionally biased region" description="Basic and acidic residues" evidence="1">
    <location>
        <begin position="320"/>
        <end position="412"/>
    </location>
</feature>
<dbReference type="Proteomes" id="UP000232323">
    <property type="component" value="Unassembled WGS sequence"/>
</dbReference>
<comment type="caution">
    <text evidence="3">The sequence shown here is derived from an EMBL/GenBank/DDBJ whole genome shotgun (WGS) entry which is preliminary data.</text>
</comment>
<dbReference type="AlphaFoldDB" id="A0A250XS85"/>
<reference evidence="3 4" key="1">
    <citation type="submission" date="2017-08" db="EMBL/GenBank/DDBJ databases">
        <title>Acidophilic green algal genome provides insights into adaptation to an acidic environment.</title>
        <authorList>
            <person name="Hirooka S."/>
            <person name="Hirose Y."/>
            <person name="Kanesaki Y."/>
            <person name="Higuchi S."/>
            <person name="Fujiwara T."/>
            <person name="Onuma R."/>
            <person name="Era A."/>
            <person name="Ohbayashi R."/>
            <person name="Uzuka A."/>
            <person name="Nozaki H."/>
            <person name="Yoshikawa H."/>
            <person name="Miyagishima S.Y."/>
        </authorList>
    </citation>
    <scope>NUCLEOTIDE SEQUENCE [LARGE SCALE GENOMIC DNA]</scope>
    <source>
        <strain evidence="3 4">NIES-2499</strain>
    </source>
</reference>
<feature type="compositionally biased region" description="Basic residues" evidence="1">
    <location>
        <begin position="413"/>
        <end position="422"/>
    </location>
</feature>
<accession>A0A250XS85</accession>
<evidence type="ECO:0000313" key="4">
    <source>
        <dbReference type="Proteomes" id="UP000232323"/>
    </source>
</evidence>
<dbReference type="OrthoDB" id="5390672at2759"/>
<dbReference type="EMBL" id="BEGY01000200">
    <property type="protein sequence ID" value="GAX85883.1"/>
    <property type="molecule type" value="Genomic_DNA"/>
</dbReference>
<feature type="compositionally biased region" description="Basic residues" evidence="1">
    <location>
        <begin position="235"/>
        <end position="250"/>
    </location>
</feature>